<organism evidence="2 3">
    <name type="scientific">Araneus ventricosus</name>
    <name type="common">Orbweaver spider</name>
    <name type="synonym">Epeira ventricosa</name>
    <dbReference type="NCBI Taxonomy" id="182803"/>
    <lineage>
        <taxon>Eukaryota</taxon>
        <taxon>Metazoa</taxon>
        <taxon>Ecdysozoa</taxon>
        <taxon>Arthropoda</taxon>
        <taxon>Chelicerata</taxon>
        <taxon>Arachnida</taxon>
        <taxon>Araneae</taxon>
        <taxon>Araneomorphae</taxon>
        <taxon>Entelegynae</taxon>
        <taxon>Araneoidea</taxon>
        <taxon>Araneidae</taxon>
        <taxon>Araneus</taxon>
    </lineage>
</organism>
<evidence type="ECO:0000313" key="1">
    <source>
        <dbReference type="EMBL" id="GBM85599.1"/>
    </source>
</evidence>
<reference evidence="2 3" key="1">
    <citation type="journal article" date="2019" name="Sci. Rep.">
        <title>Orb-weaving spider Araneus ventricosus genome elucidates the spidroin gene catalogue.</title>
        <authorList>
            <person name="Kono N."/>
            <person name="Nakamura H."/>
            <person name="Ohtoshi R."/>
            <person name="Moran D.A.P."/>
            <person name="Shinohara A."/>
            <person name="Yoshida Y."/>
            <person name="Fujiwara M."/>
            <person name="Mori M."/>
            <person name="Tomita M."/>
            <person name="Arakawa K."/>
        </authorList>
    </citation>
    <scope>NUCLEOTIDE SEQUENCE [LARGE SCALE GENOMIC DNA]</scope>
</reference>
<name>A0A4Y2J5V2_ARAVE</name>
<dbReference type="EMBL" id="BGPR01109328">
    <property type="protein sequence ID" value="GBM85599.1"/>
    <property type="molecule type" value="Genomic_DNA"/>
</dbReference>
<evidence type="ECO:0000313" key="2">
    <source>
        <dbReference type="EMBL" id="GBM85623.1"/>
    </source>
</evidence>
<evidence type="ECO:0000313" key="3">
    <source>
        <dbReference type="Proteomes" id="UP000499080"/>
    </source>
</evidence>
<sequence length="63" mass="7242">PHPAYLLNDFRTLPPLKRSETPQTGFAAVKEKFLGRLARYEMDKIRFYSSGNMSRKNPDAVDV</sequence>
<comment type="caution">
    <text evidence="2">The sequence shown here is derived from an EMBL/GenBank/DDBJ whole genome shotgun (WGS) entry which is preliminary data.</text>
</comment>
<feature type="non-terminal residue" evidence="2">
    <location>
        <position position="1"/>
    </location>
</feature>
<dbReference type="AlphaFoldDB" id="A0A4Y2J5V2"/>
<keyword evidence="3" id="KW-1185">Reference proteome</keyword>
<protein>
    <submittedName>
        <fullName evidence="2">Uncharacterized protein</fullName>
    </submittedName>
</protein>
<gene>
    <name evidence="2" type="ORF">AVEN_143974_1</name>
    <name evidence="1" type="ORF">AVEN_233506_1</name>
</gene>
<dbReference type="EMBL" id="BGPR01109337">
    <property type="protein sequence ID" value="GBM85623.1"/>
    <property type="molecule type" value="Genomic_DNA"/>
</dbReference>
<proteinExistence type="predicted"/>
<dbReference type="Proteomes" id="UP000499080">
    <property type="component" value="Unassembled WGS sequence"/>
</dbReference>
<accession>A0A4Y2J5V2</accession>